<dbReference type="EMBL" id="JAKZJU020000001">
    <property type="protein sequence ID" value="MDL2059556.1"/>
    <property type="molecule type" value="Genomic_DNA"/>
</dbReference>
<dbReference type="GO" id="GO:0016787">
    <property type="term" value="F:hydrolase activity"/>
    <property type="evidence" value="ECO:0007669"/>
    <property type="project" value="UniProtKB-KW"/>
</dbReference>
<dbReference type="InterPro" id="IPR044668">
    <property type="entry name" value="PuuD-like"/>
</dbReference>
<organism evidence="1 2">
    <name type="scientific">Mesosutterella faecium</name>
    <dbReference type="NCBI Taxonomy" id="2925194"/>
    <lineage>
        <taxon>Bacteria</taxon>
        <taxon>Pseudomonadati</taxon>
        <taxon>Pseudomonadota</taxon>
        <taxon>Betaproteobacteria</taxon>
        <taxon>Burkholderiales</taxon>
        <taxon>Sutterellaceae</taxon>
        <taxon>Mesosutterella</taxon>
    </lineage>
</organism>
<dbReference type="RefSeq" id="WP_243376208.1">
    <property type="nucleotide sequence ID" value="NZ_JAKZJU020000001.1"/>
</dbReference>
<dbReference type="CDD" id="cd01745">
    <property type="entry name" value="GATase1_2"/>
    <property type="match status" value="1"/>
</dbReference>
<proteinExistence type="predicted"/>
<name>A0ABT7IQI0_9BURK</name>
<dbReference type="InterPro" id="IPR011697">
    <property type="entry name" value="Peptidase_C26"/>
</dbReference>
<reference evidence="1" key="1">
    <citation type="submission" date="2023-03" db="EMBL/GenBank/DDBJ databases">
        <title>Mesosutterella sp. nov. isolated from porcine feces.</title>
        <authorList>
            <person name="Yu S."/>
        </authorList>
    </citation>
    <scope>NUCLEOTIDE SEQUENCE</scope>
    <source>
        <strain evidence="1">AGMB02718</strain>
    </source>
</reference>
<keyword evidence="2" id="KW-1185">Reference proteome</keyword>
<gene>
    <name evidence="1" type="ORF">MUN46_006395</name>
</gene>
<dbReference type="Pfam" id="PF07722">
    <property type="entry name" value="Peptidase_C26"/>
    <property type="match status" value="1"/>
</dbReference>
<evidence type="ECO:0000313" key="2">
    <source>
        <dbReference type="Proteomes" id="UP001165481"/>
    </source>
</evidence>
<sequence>MTKRRPRIAVTATAGEVPQMPAMTAYNESDGLLEAIESLGGVPVIFAETERVPPEAYAQLFDGFIAPGGCDVAPHFYGEEPRSGLGRTTPVRDAFEIGIIRAARSQALPVFGICRGLQVINVALGGTLYQDIPTELPGSFVQHSQKAAPDRPVHHVCIEPGSRLAAIFGKEAFVNSRHHQAVKDPAPSLAVAARAKDGVVEALESADGLVSAVQWHPEDLWQRDPAQRRLFEVFMDLAAAAAARRA</sequence>
<dbReference type="InterPro" id="IPR029062">
    <property type="entry name" value="Class_I_gatase-like"/>
</dbReference>
<dbReference type="SUPFAM" id="SSF52317">
    <property type="entry name" value="Class I glutamine amidotransferase-like"/>
    <property type="match status" value="1"/>
</dbReference>
<dbReference type="PANTHER" id="PTHR43235">
    <property type="entry name" value="GLUTAMINE AMIDOTRANSFERASE PB2B2.05-RELATED"/>
    <property type="match status" value="1"/>
</dbReference>
<dbReference type="PANTHER" id="PTHR43235:SF1">
    <property type="entry name" value="GLUTAMINE AMIDOTRANSFERASE PB2B2.05-RELATED"/>
    <property type="match status" value="1"/>
</dbReference>
<comment type="caution">
    <text evidence="1">The sequence shown here is derived from an EMBL/GenBank/DDBJ whole genome shotgun (WGS) entry which is preliminary data.</text>
</comment>
<keyword evidence="1" id="KW-0378">Hydrolase</keyword>
<accession>A0ABT7IQI0</accession>
<protein>
    <submittedName>
        <fullName evidence="1">Gamma-glutamyl-gamma-aminobutyrate hydrolase family protein</fullName>
    </submittedName>
</protein>
<evidence type="ECO:0000313" key="1">
    <source>
        <dbReference type="EMBL" id="MDL2059556.1"/>
    </source>
</evidence>
<dbReference type="Gene3D" id="3.40.50.880">
    <property type="match status" value="1"/>
</dbReference>
<dbReference type="Proteomes" id="UP001165481">
    <property type="component" value="Unassembled WGS sequence"/>
</dbReference>
<dbReference type="PROSITE" id="PS51273">
    <property type="entry name" value="GATASE_TYPE_1"/>
    <property type="match status" value="1"/>
</dbReference>